<keyword evidence="6" id="KW-0326">Glycosidase</keyword>
<evidence type="ECO:0000313" key="10">
    <source>
        <dbReference type="Proteomes" id="UP000517916"/>
    </source>
</evidence>
<keyword evidence="5" id="KW-0119">Carbohydrate metabolism</keyword>
<keyword evidence="2" id="KW-0964">Secreted</keyword>
<keyword evidence="4" id="KW-0378">Hydrolase</keyword>
<comment type="caution">
    <text evidence="9">The sequence shown here is derived from an EMBL/GenBank/DDBJ whole genome shotgun (WGS) entry which is preliminary data.</text>
</comment>
<evidence type="ECO:0000256" key="5">
    <source>
        <dbReference type="ARBA" id="ARBA00023277"/>
    </source>
</evidence>
<accession>A0ABR6BDV2</accession>
<dbReference type="EMBL" id="JACJID010000002">
    <property type="protein sequence ID" value="MBA8924960.1"/>
    <property type="molecule type" value="Genomic_DNA"/>
</dbReference>
<dbReference type="RefSeq" id="WP_025359674.1">
    <property type="nucleotide sequence ID" value="NZ_BAAABQ010000010.1"/>
</dbReference>
<feature type="signal peptide" evidence="8">
    <location>
        <begin position="1"/>
        <end position="23"/>
    </location>
</feature>
<dbReference type="PANTHER" id="PTHR42061:SF6">
    <property type="entry name" value="ENDO-CHITOSANASE"/>
    <property type="match status" value="1"/>
</dbReference>
<evidence type="ECO:0000256" key="4">
    <source>
        <dbReference type="ARBA" id="ARBA00022801"/>
    </source>
</evidence>
<evidence type="ECO:0000256" key="1">
    <source>
        <dbReference type="ARBA" id="ARBA00004613"/>
    </source>
</evidence>
<evidence type="ECO:0000256" key="6">
    <source>
        <dbReference type="ARBA" id="ARBA00023295"/>
    </source>
</evidence>
<name>A0ABR6BDV2_9PSEU</name>
<evidence type="ECO:0000313" key="9">
    <source>
        <dbReference type="EMBL" id="MBA8924960.1"/>
    </source>
</evidence>
<sequence length="220" mass="22535">MSRSLSVLFAAVICVLGGSTAHAAAAPPTAAQLLAKVTGCNQVSHGKYRKDESSGSATVAVCGKKGGVFWKADMDIDCDGQPSTHCSRSTDPDFQAETAFNDSHGKALRAETLPYVVVPGVSSIWNYRDSGIRGGTVVAVIYDNKLTYAVVGDVGPAKAIGEASYATAKSLGIDPNPRTGGVDSGVTYIALTGALASPIESHDSAVAKGQAAAARFLTEN</sequence>
<protein>
    <recommendedName>
        <fullName evidence="11">Chitosanase of glycosyl hydrolase group 75</fullName>
    </recommendedName>
</protein>
<dbReference type="Proteomes" id="UP000517916">
    <property type="component" value="Unassembled WGS sequence"/>
</dbReference>
<dbReference type="InterPro" id="IPR009939">
    <property type="entry name" value="Chitosanase_fungal"/>
</dbReference>
<keyword evidence="10" id="KW-1185">Reference proteome</keyword>
<evidence type="ECO:0008006" key="11">
    <source>
        <dbReference type="Google" id="ProtNLM"/>
    </source>
</evidence>
<evidence type="ECO:0000256" key="3">
    <source>
        <dbReference type="ARBA" id="ARBA00022729"/>
    </source>
</evidence>
<proteinExistence type="predicted"/>
<reference evidence="9 10" key="1">
    <citation type="submission" date="2020-08" db="EMBL/GenBank/DDBJ databases">
        <title>Genomic Encyclopedia of Archaeal and Bacterial Type Strains, Phase II (KMG-II): from individual species to whole genera.</title>
        <authorList>
            <person name="Goeker M."/>
        </authorList>
    </citation>
    <scope>NUCLEOTIDE SEQUENCE [LARGE SCALE GENOMIC DNA]</scope>
    <source>
        <strain evidence="9 10">DSM 43850</strain>
    </source>
</reference>
<evidence type="ECO:0000256" key="7">
    <source>
        <dbReference type="ARBA" id="ARBA00023326"/>
    </source>
</evidence>
<dbReference type="PANTHER" id="PTHR42061">
    <property type="entry name" value="ENDO-CHITOSANASE"/>
    <property type="match status" value="1"/>
</dbReference>
<comment type="subcellular location">
    <subcellularLocation>
        <location evidence="1">Secreted</location>
    </subcellularLocation>
</comment>
<evidence type="ECO:0000256" key="8">
    <source>
        <dbReference type="SAM" id="SignalP"/>
    </source>
</evidence>
<keyword evidence="3 8" id="KW-0732">Signal</keyword>
<feature type="chain" id="PRO_5046031926" description="Chitosanase of glycosyl hydrolase group 75" evidence="8">
    <location>
        <begin position="24"/>
        <end position="220"/>
    </location>
</feature>
<keyword evidence="7" id="KW-0624">Polysaccharide degradation</keyword>
<evidence type="ECO:0000256" key="2">
    <source>
        <dbReference type="ARBA" id="ARBA00022525"/>
    </source>
</evidence>
<organism evidence="9 10">
    <name type="scientific">Kutzneria viridogrisea</name>
    <dbReference type="NCBI Taxonomy" id="47990"/>
    <lineage>
        <taxon>Bacteria</taxon>
        <taxon>Bacillati</taxon>
        <taxon>Actinomycetota</taxon>
        <taxon>Actinomycetes</taxon>
        <taxon>Pseudonocardiales</taxon>
        <taxon>Pseudonocardiaceae</taxon>
        <taxon>Kutzneria</taxon>
    </lineage>
</organism>
<dbReference type="Pfam" id="PF07335">
    <property type="entry name" value="Glyco_hydro_75"/>
    <property type="match status" value="1"/>
</dbReference>
<gene>
    <name evidence="9" type="ORF">BC739_002159</name>
</gene>